<dbReference type="Gene3D" id="1.10.10.60">
    <property type="entry name" value="Homeodomain-like"/>
    <property type="match status" value="2"/>
</dbReference>
<dbReference type="PANTHER" id="PTHR46796:SF14">
    <property type="entry name" value="TRANSCRIPTIONAL REGULATORY PROTEIN"/>
    <property type="match status" value="1"/>
</dbReference>
<dbReference type="RefSeq" id="WP_211854416.1">
    <property type="nucleotide sequence ID" value="NZ_JAAGBB010000025.1"/>
</dbReference>
<evidence type="ECO:0000313" key="5">
    <source>
        <dbReference type="EMBL" id="MBR0666683.1"/>
    </source>
</evidence>
<keyword evidence="6" id="KW-1185">Reference proteome</keyword>
<evidence type="ECO:0000256" key="3">
    <source>
        <dbReference type="ARBA" id="ARBA00023163"/>
    </source>
</evidence>
<gene>
    <name evidence="5" type="ORF">GXW71_20155</name>
</gene>
<keyword evidence="3" id="KW-0804">Transcription</keyword>
<dbReference type="Proteomes" id="UP001196870">
    <property type="component" value="Unassembled WGS sequence"/>
</dbReference>
<reference evidence="6" key="1">
    <citation type="journal article" date="2021" name="Syst. Appl. Microbiol.">
        <title>Roseomonas hellenica sp. nov., isolated from roots of wild-growing Alkanna tinctoria.</title>
        <authorList>
            <person name="Rat A."/>
            <person name="Naranjo H.D."/>
            <person name="Lebbe L."/>
            <person name="Cnockaert M."/>
            <person name="Krigas N."/>
            <person name="Grigoriadou K."/>
            <person name="Maloupa E."/>
            <person name="Willems A."/>
        </authorList>
    </citation>
    <scope>NUCLEOTIDE SEQUENCE [LARGE SCALE GENOMIC DNA]</scope>
    <source>
        <strain evidence="6">LMG 31523</strain>
    </source>
</reference>
<comment type="caution">
    <text evidence="5">The sequence shown here is derived from an EMBL/GenBank/DDBJ whole genome shotgun (WGS) entry which is preliminary data.</text>
</comment>
<feature type="domain" description="HTH araC/xylS-type" evidence="4">
    <location>
        <begin position="198"/>
        <end position="296"/>
    </location>
</feature>
<keyword evidence="2" id="KW-0238">DNA-binding</keyword>
<evidence type="ECO:0000313" key="6">
    <source>
        <dbReference type="Proteomes" id="UP001196870"/>
    </source>
</evidence>
<dbReference type="EMBL" id="JAAGBB010000025">
    <property type="protein sequence ID" value="MBR0666683.1"/>
    <property type="molecule type" value="Genomic_DNA"/>
</dbReference>
<dbReference type="InterPro" id="IPR050204">
    <property type="entry name" value="AraC_XylS_family_regulators"/>
</dbReference>
<dbReference type="SUPFAM" id="SSF46689">
    <property type="entry name" value="Homeodomain-like"/>
    <property type="match status" value="2"/>
</dbReference>
<dbReference type="InterPro" id="IPR009057">
    <property type="entry name" value="Homeodomain-like_sf"/>
</dbReference>
<dbReference type="InterPro" id="IPR018060">
    <property type="entry name" value="HTH_AraC"/>
</dbReference>
<proteinExistence type="predicted"/>
<sequence length="305" mass="33139">MPPRRSYGDAVAHSFGMNAAPALRTRSLPHAQIGMTRISCGAERIGMTPQIPPEDTFIAAIYLTDLQRHELWSGGRPRISQGYAANSLRIVNLVEGYSANILEPHEALSFYIPRAALDGLAEDAGRPAIADLRCVPGTLDPVVGHLVSALLPAFQAPGEASPLFIDQVAQAITTHLADHYGGQPQRDPKGRLAPQQLRRAKELLASRRDGDLTLAALARECGLSRSYFLEAFRVTAGCTPHRWLQRHRVEQAKSMLRDPAAAIAEIAILCGFADQSHMTRVFTRLTGHSPAAWRRLAGGLPGKAR</sequence>
<protein>
    <submittedName>
        <fullName evidence="5">Helix-turn-helix transcriptional regulator</fullName>
    </submittedName>
</protein>
<dbReference type="PANTHER" id="PTHR46796">
    <property type="entry name" value="HTH-TYPE TRANSCRIPTIONAL ACTIVATOR RHAS-RELATED"/>
    <property type="match status" value="1"/>
</dbReference>
<dbReference type="Pfam" id="PF12833">
    <property type="entry name" value="HTH_18"/>
    <property type="match status" value="1"/>
</dbReference>
<dbReference type="PROSITE" id="PS01124">
    <property type="entry name" value="HTH_ARAC_FAMILY_2"/>
    <property type="match status" value="1"/>
</dbReference>
<organism evidence="5 6">
    <name type="scientific">Plastoroseomonas hellenica</name>
    <dbReference type="NCBI Taxonomy" id="2687306"/>
    <lineage>
        <taxon>Bacteria</taxon>
        <taxon>Pseudomonadati</taxon>
        <taxon>Pseudomonadota</taxon>
        <taxon>Alphaproteobacteria</taxon>
        <taxon>Acetobacterales</taxon>
        <taxon>Acetobacteraceae</taxon>
        <taxon>Plastoroseomonas</taxon>
    </lineage>
</organism>
<dbReference type="SMART" id="SM00342">
    <property type="entry name" value="HTH_ARAC"/>
    <property type="match status" value="1"/>
</dbReference>
<evidence type="ECO:0000256" key="2">
    <source>
        <dbReference type="ARBA" id="ARBA00023125"/>
    </source>
</evidence>
<accession>A0ABS5F2J3</accession>
<evidence type="ECO:0000256" key="1">
    <source>
        <dbReference type="ARBA" id="ARBA00023015"/>
    </source>
</evidence>
<keyword evidence="1" id="KW-0805">Transcription regulation</keyword>
<evidence type="ECO:0000259" key="4">
    <source>
        <dbReference type="PROSITE" id="PS01124"/>
    </source>
</evidence>
<name>A0ABS5F2J3_9PROT</name>